<dbReference type="PANTHER" id="PTHR21716">
    <property type="entry name" value="TRANSMEMBRANE PROTEIN"/>
    <property type="match status" value="1"/>
</dbReference>
<evidence type="ECO:0000313" key="18">
    <source>
        <dbReference type="Proteomes" id="UP000411588"/>
    </source>
</evidence>
<keyword evidence="7 8" id="KW-0472">Membrane</keyword>
<keyword evidence="4" id="KW-1003">Cell membrane</keyword>
<comment type="subcellular location">
    <subcellularLocation>
        <location evidence="1">Cell membrane</location>
        <topology evidence="1">Multi-pass membrane protein</topology>
    </subcellularLocation>
</comment>
<dbReference type="EMBL" id="LK932994">
    <property type="protein sequence ID" value="CDT14725.1"/>
    <property type="molecule type" value="Genomic_DNA"/>
</dbReference>
<evidence type="ECO:0000256" key="6">
    <source>
        <dbReference type="ARBA" id="ARBA00022989"/>
    </source>
</evidence>
<reference evidence="10" key="1">
    <citation type="submission" date="2014-07" db="EMBL/GenBank/DDBJ databases">
        <authorList>
            <person name="Monot Marc"/>
        </authorList>
    </citation>
    <scope>NUCLEOTIDE SEQUENCE</scope>
    <source>
        <strain evidence="11">7032989</strain>
        <strain evidence="10">7032994</strain>
    </source>
</reference>
<dbReference type="EMBL" id="LK932505">
    <property type="protein sequence ID" value="CDS85864.1"/>
    <property type="molecule type" value="Genomic_DNA"/>
</dbReference>
<dbReference type="OMA" id="WVLMRVI"/>
<evidence type="ECO:0000313" key="14">
    <source>
        <dbReference type="EMBL" id="VFD29499.1"/>
    </source>
</evidence>
<dbReference type="EMBL" id="DAEPXK010000028">
    <property type="protein sequence ID" value="HBH1543027.1"/>
    <property type="molecule type" value="Genomic_DNA"/>
</dbReference>
<organism evidence="10">
    <name type="scientific">Clostridioides difficile</name>
    <name type="common">Peptoclostridium difficile</name>
    <dbReference type="NCBI Taxonomy" id="1496"/>
    <lineage>
        <taxon>Bacteria</taxon>
        <taxon>Bacillati</taxon>
        <taxon>Bacillota</taxon>
        <taxon>Clostridia</taxon>
        <taxon>Peptostreptococcales</taxon>
        <taxon>Peptostreptococcaceae</taxon>
        <taxon>Clostridioides</taxon>
    </lineage>
</organism>
<keyword evidence="3" id="KW-0813">Transport</keyword>
<evidence type="ECO:0000256" key="2">
    <source>
        <dbReference type="ARBA" id="ARBA00009773"/>
    </source>
</evidence>
<keyword evidence="6 8" id="KW-1133">Transmembrane helix</keyword>
<feature type="transmembrane region" description="Helical" evidence="8">
    <location>
        <begin position="12"/>
        <end position="30"/>
    </location>
</feature>
<feature type="transmembrane region" description="Helical" evidence="8">
    <location>
        <begin position="240"/>
        <end position="260"/>
    </location>
</feature>
<dbReference type="PANTHER" id="PTHR21716:SF53">
    <property type="entry name" value="PERMEASE PERM-RELATED"/>
    <property type="match status" value="1"/>
</dbReference>
<feature type="transmembrane region" description="Helical" evidence="8">
    <location>
        <begin position="293"/>
        <end position="313"/>
    </location>
</feature>
<keyword evidence="5 8" id="KW-0812">Transmembrane</keyword>
<feature type="transmembrane region" description="Helical" evidence="8">
    <location>
        <begin position="267"/>
        <end position="287"/>
    </location>
</feature>
<dbReference type="GO" id="GO:0055085">
    <property type="term" value="P:transmembrane transport"/>
    <property type="evidence" value="ECO:0007669"/>
    <property type="project" value="TreeGrafter"/>
</dbReference>
<gene>
    <name evidence="13" type="primary">yhhT_1</name>
    <name evidence="14" type="synonym">yhhT_2</name>
    <name evidence="11" type="ORF">BN1095_330182</name>
    <name evidence="9" type="ORF">BN1096_520520</name>
    <name evidence="10" type="ORF">BN1097_630096</name>
    <name evidence="12" type="ORF">KRM00_002532</name>
    <name evidence="15" type="ORF">SAMEA1402366_01016</name>
    <name evidence="14" type="ORF">SAMEA1402399_00544</name>
    <name evidence="13" type="ORF">SAMEA3375112_00567</name>
</gene>
<dbReference type="EMBL" id="CAAJVP010000003">
    <property type="protein sequence ID" value="VHX99184.1"/>
    <property type="molecule type" value="Genomic_DNA"/>
</dbReference>
<accession>A0A031WIQ7</accession>
<dbReference type="InterPro" id="IPR002549">
    <property type="entry name" value="AI-2E-like"/>
</dbReference>
<dbReference type="PATRIC" id="fig|1496.1373.peg.2755"/>
<dbReference type="GeneID" id="66354596"/>
<dbReference type="KEGG" id="pdf:CD630DERM_22050"/>
<feature type="transmembrane region" description="Helical" evidence="8">
    <location>
        <begin position="350"/>
        <end position="367"/>
    </location>
</feature>
<dbReference type="EMBL" id="CAADAN010000001">
    <property type="protein sequence ID" value="VFD29499.1"/>
    <property type="molecule type" value="Genomic_DNA"/>
</dbReference>
<evidence type="ECO:0000256" key="8">
    <source>
        <dbReference type="SAM" id="Phobius"/>
    </source>
</evidence>
<evidence type="ECO:0000256" key="1">
    <source>
        <dbReference type="ARBA" id="ARBA00004651"/>
    </source>
</evidence>
<evidence type="ECO:0000313" key="11">
    <source>
        <dbReference type="EMBL" id="CDT14725.1"/>
    </source>
</evidence>
<evidence type="ECO:0000256" key="4">
    <source>
        <dbReference type="ARBA" id="ARBA00022475"/>
    </source>
</evidence>
<reference evidence="12" key="4">
    <citation type="submission" date="2021-06" db="EMBL/GenBank/DDBJ databases">
        <authorList>
            <consortium name="NCBI Pathogen Detection Project"/>
        </authorList>
    </citation>
    <scope>NUCLEOTIDE SEQUENCE</scope>
    <source>
        <strain evidence="12">HN1000</strain>
    </source>
</reference>
<evidence type="ECO:0000313" key="16">
    <source>
        <dbReference type="Proteomes" id="UP000189137"/>
    </source>
</evidence>
<evidence type="ECO:0000256" key="7">
    <source>
        <dbReference type="ARBA" id="ARBA00023136"/>
    </source>
</evidence>
<dbReference type="Pfam" id="PF01594">
    <property type="entry name" value="AI-2E_transport"/>
    <property type="match status" value="1"/>
</dbReference>
<protein>
    <submittedName>
        <fullName evidence="12">AI-2E family transporter</fullName>
    </submittedName>
    <submittedName>
        <fullName evidence="10 14">Membrane protein</fullName>
    </submittedName>
    <submittedName>
        <fullName evidence="13">Pheromone autoinducer 2 transporter</fullName>
    </submittedName>
</protein>
<dbReference type="GO" id="GO:0005886">
    <property type="term" value="C:plasma membrane"/>
    <property type="evidence" value="ECO:0007669"/>
    <property type="project" value="UniProtKB-SubCell"/>
</dbReference>
<reference evidence="13 16" key="2">
    <citation type="submission" date="2017-02" db="EMBL/GenBank/DDBJ databases">
        <authorList>
            <consortium name="Pathogen Informatics"/>
        </authorList>
    </citation>
    <scope>NUCLEOTIDE SEQUENCE [LARGE SCALE GENOMIC DNA]</scope>
    <source>
        <strain evidence="18">clo34</strain>
        <strain evidence="14">Clo34</strain>
        <strain evidence="15">Tl291</strain>
        <strain evidence="17">tl291</strain>
        <strain evidence="13 16">VRECD0157</strain>
    </source>
</reference>
<dbReference type="Proteomes" id="UP000372533">
    <property type="component" value="Unassembled WGS sequence"/>
</dbReference>
<name>A0A031WIQ7_CLODI</name>
<evidence type="ECO:0000313" key="17">
    <source>
        <dbReference type="Proteomes" id="UP000372533"/>
    </source>
</evidence>
<evidence type="ECO:0000313" key="9">
    <source>
        <dbReference type="EMBL" id="CDS85864.1"/>
    </source>
</evidence>
<evidence type="ECO:0000313" key="12">
    <source>
        <dbReference type="EMBL" id="HBH1543027.1"/>
    </source>
</evidence>
<feature type="transmembrane region" description="Helical" evidence="8">
    <location>
        <begin position="88"/>
        <end position="110"/>
    </location>
</feature>
<evidence type="ECO:0000313" key="13">
    <source>
        <dbReference type="EMBL" id="SJR90965.1"/>
    </source>
</evidence>
<dbReference type="EMBL" id="LK932402">
    <property type="protein sequence ID" value="CDS87513.1"/>
    <property type="molecule type" value="Genomic_DNA"/>
</dbReference>
<proteinExistence type="inferred from homology"/>
<evidence type="ECO:0000313" key="10">
    <source>
        <dbReference type="EMBL" id="CDS87513.1"/>
    </source>
</evidence>
<evidence type="ECO:0000256" key="5">
    <source>
        <dbReference type="ARBA" id="ARBA00022692"/>
    </source>
</evidence>
<feature type="transmembrane region" description="Helical" evidence="8">
    <location>
        <begin position="50"/>
        <end position="67"/>
    </location>
</feature>
<evidence type="ECO:0000313" key="15">
    <source>
        <dbReference type="EMBL" id="VHX99184.1"/>
    </source>
</evidence>
<dbReference type="EMBL" id="FUPS01000002">
    <property type="protein sequence ID" value="SJR90965.1"/>
    <property type="molecule type" value="Genomic_DNA"/>
</dbReference>
<comment type="similarity">
    <text evidence="2">Belongs to the autoinducer-2 exporter (AI-2E) (TC 2.A.86) family.</text>
</comment>
<evidence type="ECO:0000256" key="3">
    <source>
        <dbReference type="ARBA" id="ARBA00022448"/>
    </source>
</evidence>
<reference evidence="12" key="3">
    <citation type="journal article" date="2018" name="Genome Biol.">
        <title>SKESA: strategic k-mer extension for scrupulous assemblies.</title>
        <authorList>
            <person name="Souvorov A."/>
            <person name="Agarwala R."/>
            <person name="Lipman D.J."/>
        </authorList>
    </citation>
    <scope>NUCLEOTIDE SEQUENCE</scope>
    <source>
        <strain evidence="12">HN1000</strain>
    </source>
</reference>
<dbReference type="Proteomes" id="UP000189137">
    <property type="component" value="Unassembled WGS sequence"/>
</dbReference>
<dbReference type="Proteomes" id="UP000411588">
    <property type="component" value="Unassembled WGS sequence"/>
</dbReference>
<dbReference type="Proteomes" id="UP000878956">
    <property type="component" value="Unassembled WGS sequence"/>
</dbReference>
<dbReference type="RefSeq" id="WP_003433873.1">
    <property type="nucleotide sequence ID" value="NZ_AP031492.1"/>
</dbReference>
<dbReference type="AlphaFoldDB" id="A0A031WIQ7"/>
<sequence>MKINWNTKYTTIAIYTFIIAASSIIFYLVSSQIDVFSNNLDAIFTTLQPFIIGFAIAYLLNFILKFYEDRIFIKSEKLKKLKQSSKRGLGLLLTYATATLILYLFMHFVLPQVIESIVGLANDIPMYVNNATKLIDKLMTDLNLDEQYFNLAVDKWNEFVTYIIKFVTDLIPILGSMLKNVASSIWNIVLGLIVSVYLLIDKEKFYGLSKKITYAVFTEKQAARILELTHRSNYTFGRFLGGKILDSFIIGILTFVILTLVKMPYTLLISVIIGITNIIPFFGPLFGAIPSTLIVMFVSPIKAFWLLLIILIIQQIDGNIIGPKILGDSIGISAFWILFSLLVAGKLLGFIGMVIGVPMFAVIYSIIKDIVESKLDKKGLPTDTSDYM</sequence>
<feature type="transmembrane region" description="Helical" evidence="8">
    <location>
        <begin position="185"/>
        <end position="200"/>
    </location>
</feature>